<sequence length="48" mass="5539">MDLLIFTDTTHNCFQRVNSRNRDARRPRRASNTSILREILPVSGHAMA</sequence>
<name>A0A1H2TP70_9RHOB</name>
<reference evidence="2" key="1">
    <citation type="submission" date="2016-10" db="EMBL/GenBank/DDBJ databases">
        <authorList>
            <person name="Varghese N."/>
            <person name="Submissions S."/>
        </authorList>
    </citation>
    <scope>NUCLEOTIDE SEQUENCE [LARGE SCALE GENOMIC DNA]</scope>
    <source>
        <strain evidence="2">DSM 10014</strain>
    </source>
</reference>
<dbReference type="STRING" id="60137.SAMN04488041_102241"/>
<dbReference type="Proteomes" id="UP000183076">
    <property type="component" value="Unassembled WGS sequence"/>
</dbReference>
<evidence type="ECO:0000313" key="2">
    <source>
        <dbReference type="Proteomes" id="UP000183076"/>
    </source>
</evidence>
<accession>A0A1H2TP70</accession>
<evidence type="ECO:0000313" key="1">
    <source>
        <dbReference type="EMBL" id="SDW45743.1"/>
    </source>
</evidence>
<dbReference type="AlphaFoldDB" id="A0A1H2TP70"/>
<organism evidence="1 2">
    <name type="scientific">Sulfitobacter pontiacus</name>
    <dbReference type="NCBI Taxonomy" id="60137"/>
    <lineage>
        <taxon>Bacteria</taxon>
        <taxon>Pseudomonadati</taxon>
        <taxon>Pseudomonadota</taxon>
        <taxon>Alphaproteobacteria</taxon>
        <taxon>Rhodobacterales</taxon>
        <taxon>Roseobacteraceae</taxon>
        <taxon>Sulfitobacter</taxon>
    </lineage>
</organism>
<dbReference type="EMBL" id="FNNB01000002">
    <property type="protein sequence ID" value="SDW45743.1"/>
    <property type="molecule type" value="Genomic_DNA"/>
</dbReference>
<proteinExistence type="predicted"/>
<gene>
    <name evidence="1" type="ORF">SAMN04488041_102241</name>
</gene>
<protein>
    <submittedName>
        <fullName evidence="1">Uncharacterized protein</fullName>
    </submittedName>
</protein>